<protein>
    <submittedName>
        <fullName evidence="2">Coiled-coil domain-containing protein 178</fullName>
    </submittedName>
</protein>
<feature type="coiled-coil region" evidence="1">
    <location>
        <begin position="227"/>
        <end position="261"/>
    </location>
</feature>
<dbReference type="EMBL" id="JAGFMF010011464">
    <property type="protein sequence ID" value="KAG8521639.1"/>
    <property type="molecule type" value="Genomic_DNA"/>
</dbReference>
<dbReference type="PANTHER" id="PTHR35088">
    <property type="entry name" value="COILED-COIL DOMAIN-CONTAINING PROTEIN 178"/>
    <property type="match status" value="1"/>
</dbReference>
<dbReference type="InterPro" id="IPR038826">
    <property type="entry name" value="CCDC178"/>
</dbReference>
<feature type="coiled-coil region" evidence="1">
    <location>
        <begin position="290"/>
        <end position="345"/>
    </location>
</feature>
<comment type="caution">
    <text evidence="2">The sequence shown here is derived from an EMBL/GenBank/DDBJ whole genome shotgun (WGS) entry which is preliminary data.</text>
</comment>
<dbReference type="OrthoDB" id="10010556at2759"/>
<evidence type="ECO:0000313" key="2">
    <source>
        <dbReference type="EMBL" id="KAG8521639.1"/>
    </source>
</evidence>
<dbReference type="Proteomes" id="UP000700334">
    <property type="component" value="Unassembled WGS sequence"/>
</dbReference>
<sequence length="472" mass="56589">MEAAEIFHEDKMTNTEVVNKDIYFSYPCRRHSCSLVNIPAPCVNKMISHIEDVESKIQEHLKREQNFFHKRPERRLESYYTSGKTVKCPELKQEMETLLSEAMHLIKSLETDRAEAEEALRQQKSRKEMINMKIDSWSIWRLQEIPLAVQREHEAYLRDIGELQWHLEHKAHQLKLLEGKKAKIEETNCCLQKDIEYMKLHTPLLISKRNHELESLRECYKKKFEVMDLYRQVHEELEAAMEQYKNVKLNAQRVREEMKKDIYYDEIKVEAYKREIDKINDIYVNLCNSLSELTISVEEHEDTVTEVLKETVTSTNELYALTKMLNDLKRVYEQLAWKKKLLENEYLQKFNDFYSMQKAWSIELSNIAKDYSDISAAYNLLMEENKKIDLDIENITDYISDSVKKKAELETEINSLIRLKQKHEDYLKYIYKEGYHIGAVYHLIRFKTEEVEEKIAEVRRRYKVLDPWLSWT</sequence>
<proteinExistence type="predicted"/>
<evidence type="ECO:0000256" key="1">
    <source>
        <dbReference type="SAM" id="Coils"/>
    </source>
</evidence>
<keyword evidence="1" id="KW-0175">Coiled coil</keyword>
<dbReference type="PANTHER" id="PTHR35088:SF1">
    <property type="entry name" value="COILED-COIL DOMAIN-CONTAINING PROTEIN 178"/>
    <property type="match status" value="1"/>
</dbReference>
<keyword evidence="3" id="KW-1185">Reference proteome</keyword>
<organism evidence="2 3">
    <name type="scientific">Galemys pyrenaicus</name>
    <name type="common">Iberian desman</name>
    <name type="synonym">Pyrenean desman</name>
    <dbReference type="NCBI Taxonomy" id="202257"/>
    <lineage>
        <taxon>Eukaryota</taxon>
        <taxon>Metazoa</taxon>
        <taxon>Chordata</taxon>
        <taxon>Craniata</taxon>
        <taxon>Vertebrata</taxon>
        <taxon>Euteleostomi</taxon>
        <taxon>Mammalia</taxon>
        <taxon>Eutheria</taxon>
        <taxon>Laurasiatheria</taxon>
        <taxon>Eulipotyphla</taxon>
        <taxon>Talpidae</taxon>
        <taxon>Galemys</taxon>
    </lineage>
</organism>
<evidence type="ECO:0000313" key="3">
    <source>
        <dbReference type="Proteomes" id="UP000700334"/>
    </source>
</evidence>
<feature type="coiled-coil region" evidence="1">
    <location>
        <begin position="92"/>
        <end position="133"/>
    </location>
</feature>
<dbReference type="AlphaFoldDB" id="A0A8J6AH66"/>
<name>A0A8J6AH66_GALPY</name>
<gene>
    <name evidence="2" type="ORF">J0S82_001717</name>
</gene>
<reference evidence="2" key="1">
    <citation type="journal article" date="2021" name="Evol. Appl.">
        <title>The genome of the Pyrenean desman and the effects of bottlenecks and inbreeding on the genomic landscape of an endangered species.</title>
        <authorList>
            <person name="Escoda L."/>
            <person name="Castresana J."/>
        </authorList>
    </citation>
    <scope>NUCLEOTIDE SEQUENCE</scope>
    <source>
        <strain evidence="2">IBE-C5619</strain>
    </source>
</reference>
<accession>A0A8J6AH66</accession>